<keyword evidence="3" id="KW-1185">Reference proteome</keyword>
<accession>A0AAV6USN6</accession>
<dbReference type="AlphaFoldDB" id="A0AAV6USN6"/>
<feature type="region of interest" description="Disordered" evidence="1">
    <location>
        <begin position="72"/>
        <end position="100"/>
    </location>
</feature>
<organism evidence="2 3">
    <name type="scientific">Oedothorax gibbosus</name>
    <dbReference type="NCBI Taxonomy" id="931172"/>
    <lineage>
        <taxon>Eukaryota</taxon>
        <taxon>Metazoa</taxon>
        <taxon>Ecdysozoa</taxon>
        <taxon>Arthropoda</taxon>
        <taxon>Chelicerata</taxon>
        <taxon>Arachnida</taxon>
        <taxon>Araneae</taxon>
        <taxon>Araneomorphae</taxon>
        <taxon>Entelegynae</taxon>
        <taxon>Araneoidea</taxon>
        <taxon>Linyphiidae</taxon>
        <taxon>Erigoninae</taxon>
        <taxon>Oedothorax</taxon>
    </lineage>
</organism>
<evidence type="ECO:0000256" key="1">
    <source>
        <dbReference type="SAM" id="MobiDB-lite"/>
    </source>
</evidence>
<name>A0AAV6USN6_9ARAC</name>
<evidence type="ECO:0000313" key="3">
    <source>
        <dbReference type="Proteomes" id="UP000827092"/>
    </source>
</evidence>
<sequence length="100" mass="11334">MNRSAAVDVVNCLISCISFKSNERYLPFAASGDPKQRRWGRLSNHREKERFRRGAFRKVKAKVSAQEVWASLEGRSPSSPAAHLQKAKDPSRPKRRGVIN</sequence>
<dbReference type="EMBL" id="JAFNEN010000287">
    <property type="protein sequence ID" value="KAG8186843.1"/>
    <property type="molecule type" value="Genomic_DNA"/>
</dbReference>
<gene>
    <name evidence="2" type="ORF">JTE90_024089</name>
</gene>
<reference evidence="2 3" key="1">
    <citation type="journal article" date="2022" name="Nat. Ecol. Evol.">
        <title>A masculinizing supergene underlies an exaggerated male reproductive morph in a spider.</title>
        <authorList>
            <person name="Hendrickx F."/>
            <person name="De Corte Z."/>
            <person name="Sonet G."/>
            <person name="Van Belleghem S.M."/>
            <person name="Kostlbacher S."/>
            <person name="Vangestel C."/>
        </authorList>
    </citation>
    <scope>NUCLEOTIDE SEQUENCE [LARGE SCALE GENOMIC DNA]</scope>
    <source>
        <strain evidence="2">W744_W776</strain>
    </source>
</reference>
<proteinExistence type="predicted"/>
<dbReference type="Proteomes" id="UP000827092">
    <property type="component" value="Unassembled WGS sequence"/>
</dbReference>
<protein>
    <submittedName>
        <fullName evidence="2">Uncharacterized protein</fullName>
    </submittedName>
</protein>
<evidence type="ECO:0000313" key="2">
    <source>
        <dbReference type="EMBL" id="KAG8186843.1"/>
    </source>
</evidence>
<comment type="caution">
    <text evidence="2">The sequence shown here is derived from an EMBL/GenBank/DDBJ whole genome shotgun (WGS) entry which is preliminary data.</text>
</comment>